<feature type="domain" description="U3 small nucleolar RNA-associated protein 20" evidence="2">
    <location>
        <begin position="1780"/>
        <end position="1996"/>
    </location>
</feature>
<dbReference type="PANTHER" id="PTHR17695:SF11">
    <property type="entry name" value="SMALL SUBUNIT PROCESSOME COMPONENT 20 HOMOLOG"/>
    <property type="match status" value="1"/>
</dbReference>
<feature type="domain" description="U3 small nucleolar RNA-associated protein 20 N-terminal" evidence="1">
    <location>
        <begin position="886"/>
        <end position="1560"/>
    </location>
</feature>
<gene>
    <name evidence="4" type="ORF">JCGZ_01094</name>
</gene>
<dbReference type="Gene3D" id="1.25.10.10">
    <property type="entry name" value="Leucine-rich Repeat Variant"/>
    <property type="match status" value="2"/>
</dbReference>
<evidence type="ECO:0000259" key="2">
    <source>
        <dbReference type="Pfam" id="PF20416"/>
    </source>
</evidence>
<dbReference type="InterPro" id="IPR016024">
    <property type="entry name" value="ARM-type_fold"/>
</dbReference>
<dbReference type="InterPro" id="IPR011430">
    <property type="entry name" value="UTP20_N"/>
</dbReference>
<dbReference type="EMBL" id="KK914353">
    <property type="protein sequence ID" value="KDP39337.1"/>
    <property type="molecule type" value="Genomic_DNA"/>
</dbReference>
<reference evidence="4 5" key="1">
    <citation type="journal article" date="2014" name="PLoS ONE">
        <title>Global Analysis of Gene Expression Profiles in Physic Nut (Jatropha curcas L.) Seedlings Exposed to Salt Stress.</title>
        <authorList>
            <person name="Zhang L."/>
            <person name="Zhang C."/>
            <person name="Wu P."/>
            <person name="Chen Y."/>
            <person name="Li M."/>
            <person name="Jiang H."/>
            <person name="Wu G."/>
        </authorList>
    </citation>
    <scope>NUCLEOTIDE SEQUENCE [LARGE SCALE GENOMIC DNA]</scope>
    <source>
        <strain evidence="5">cv. GZQX0401</strain>
        <tissue evidence="4">Young leaves</tissue>
    </source>
</reference>
<dbReference type="InterPro" id="IPR052575">
    <property type="entry name" value="SSU_processome_comp_20"/>
</dbReference>
<dbReference type="Proteomes" id="UP000027138">
    <property type="component" value="Unassembled WGS sequence"/>
</dbReference>
<dbReference type="OrthoDB" id="360653at2759"/>
<dbReference type="PANTHER" id="PTHR17695">
    <property type="entry name" value="SMALL SUBUNIT PROCESSOME COMPONENT 20 HOMOLOG"/>
    <property type="match status" value="1"/>
</dbReference>
<name>A0A067KT76_JATCU</name>
<dbReference type="SUPFAM" id="SSF48371">
    <property type="entry name" value="ARM repeat"/>
    <property type="match status" value="3"/>
</dbReference>
<protein>
    <submittedName>
        <fullName evidence="4">Uncharacterized protein</fullName>
    </submittedName>
</protein>
<dbReference type="Pfam" id="PF20416">
    <property type="entry name" value="UTP20"/>
    <property type="match status" value="1"/>
</dbReference>
<dbReference type="STRING" id="180498.A0A067KT76"/>
<dbReference type="GO" id="GO:0030686">
    <property type="term" value="C:90S preribosome"/>
    <property type="evidence" value="ECO:0007669"/>
    <property type="project" value="TreeGrafter"/>
</dbReference>
<dbReference type="InterPro" id="IPR011989">
    <property type="entry name" value="ARM-like"/>
</dbReference>
<sequence length="2723" mass="308533">MATPSHAQAVKSLNKSAGRRRFIFKTFSQRIEGIEIDVYRSLDKFKAEPSEGSSFFRDFLVEWRELNTAEDFISFYETMMPLVQTLPFVLLHKESILSELLSRLQMKARLSLEPILRLIAVLSRDLLEDFISFLPRIADSLVSLLESGADREPEIIEQIFTSWSYILMYLQKYLVKDVVHVLKLTIKLRYYPKGYVQEFMAEATSFLLRNAPKEQLRKGIRKIMFEVVKKPLLTRKSGVSALLYHIMRGTSSRFHSRADRVLQLLTENSIFTINVDSVIEVLTATFRRLCEDLEPKELNLIWNCLDQRLGDYENDQHLSCLLSLLISVVEINNGMKISDYQQMIERVKSIVQKFIVPSSIVVEEGNSKVVDKVLQLMLCILDGLKSLNDMSTISACSLQWTPVFQLRNSSCLTFIKELLEKDPCVIYAFRVNILSALNDLIETSQEDVLCMLLSFCERLQKDSLSSGILDGTSEESLSKICGFLKGAISSWTGVINNITLGNPSSTTIDKDKLALLWGVICCYPHMMGIRAKPLLLMDLLGTLDCLLMIDDETIAGVHKCTWQSLVGAALSSCCKTGKISGFEETSKILCLAKKCKSSLHVLTAVADYLDYVHGPKLESDNCHITYHPEFEIKKAVDALDMFADNLCNSDKGIRVATLRILCHYEYQECEISVKDQQPEKRMKTEVPQTNSADSHGINVLQLLLLIEATPLSISSSRKVILLISKIQMALSAGRISETYIPIILSGMIGIFHNRFSYLWNPASECLAVLIGEHVTLVWDKFICYFEKCLSAFQSSHDKLDGQSTDFPYNSNDLVERFISFAVPASDSTPQATILSSLLQSLQKIPSVAESRSRQIVPLFLKFLGYNNNDLQSVGSFNTDACKGKEWRGVLKEWLNLFKLMRNPKAFYRGQFLKDVLLIRLMDEADAEIQMRVLDCLLTWKDDVLLPYEQHLRNLIISKNLREELTTWSLSRESYLIEEGHRANLVPLIILVLMPKVRKPKTLASRKHTSAHHRKAVLRFIAQLDVNEIPLFFALLIKPLHIISKEADGITSMFWTLPGSSTNIIQPLKLLKYFTLENIMELPWKKRFGFLHVIEDILGVFDESHIRPFLDLLMGCVVRVLGFCTSSLNVAKGSGSSVTESDCNAIFELHEEDTAAVNHALSGCSLRSKFSVIHETGTSLKQFKDLRSLCLKIVSVVLNKYDDHDFGSEFWDMLFTSVKPLIDSFKQEGSSSEKPSSLFSCFLAMSSSFHLLPLLSREKNLVPDIFSILTVPTASEAIKSCVLKFTENLLNLDEELDDEDTVAKKLLLPNVDKLITSLHFLFQGDGASKRKLAKNPGETHIRIFKLLSKYIQDKVQSRKFLDVLLPLLATRQKESGVCGECLQIIRDIIPVLGNERTKNVLNAISPLLISVELDVRLNICDLLDALAKTDPSVLFVAKLIHELNATSAIEMGGLDYDSILSAYEKIDVGLFYTIEEDHALAVLSHCVYDMSSEELILRQSAYRSLLSFVEFCALILGGEDKSHDGTYEVIATNSKYSWTKTSVLRIINKFLLKHIGNTMKDRSSVRKEWIELLRNMVWKLPAVENLNSFKVLCSEDAEQDFFNNIIHLQKHRRARALLRFSNIISKINFSEDIMNRVFVPLFFNMLLDVQGGKGEHIRTACIEALASIAAQLEWKSYYALLNRCFQEMKVNQDKQKFLLRLICSILDQFHFSQKFSNQVKKDSLDSVADSIETVPLATLHKCGSNSSATLVKCSSSVIASDVQACLQKTVLPKMQKLLDNDAVKANVNVNVAILKVLKLLPADMMDSQLPSIIHRIANHLKNRMESIRDEARLALAACLKELGLEYLQFVVGVLRATLKRGFELHVLGYSLNFILSKLLSYHINGKLDYCVEDLLSVVENDILGDVAEEKEVEKIASKMKETRKVKSFETLKIIAQNITFKSHGLKLLSPVKAHMQKHLTPKLKTKLESMLNHIAAGIECNPSVDQTDLFIFIYGFIEDGINEENGRVTNASSFDLMPRSRHGVNDKAVSAGGVIGTKSGCSHLIAVFALELLYNRMKSVKLDKSDEELLSMLDPFVKLLGNCLSSRYEDILSASLRCLTPLVRLPLPSLASQADKIKVTLLGIAQSSVNANNSLMQSCLKMLTVLMRSTKITLSSDQLHLLIQFPLFVDLERNPSFTALSVLKAVVNRKLVVPEIYDLMIRIAELMVTSQVDPIRKKCSQILLQFLLDYHLSGTYLQQHLDFLLRNLSYEYSTGREAVLEMIHAIIIKFPRNFLEKQAQTIFIHLVQSLVNDSDTKVRSMTGTVLKLLIGRVSPHTLDSMLDFSLSWYVDEKRRLQSIGAQVMGLLVEVLNKSFQKHISSILPVSKTILQAAADVVADGPFLDLSDDSVPLWKEAYYSLVLLEKILHHFPDLSFENRFEDIWEAVCKLLLHPHLWLRNISSRLVAFYFAAATEARRDSHEKSFGTFFLMKPHRLFMIAVSLCCQLKTQAIDDTTDNLITQNIVFTICAIHSLMGKAECADPFVFWSTLEQQEQRLFLEAFRLLDSRKAKDIFLNVISGVRGGDDGEQSENLQYLLISNLIKKMGKIALQMEAIQMKIVFNSFGKISLQIHQDELQHYAFDILLPLYKVCEGFAGKVIPDDVKQLAQDVRENMRNALGIQNFVQLYSEIRKGIKVKRDKRKQEEKVMAVVNPMRNAKRKLRMAEKHRAHKKRKIMTMKMARWMH</sequence>
<feature type="domain" description="U3 small nucleolar RNA-associated protein 20 C-terminal" evidence="3">
    <location>
        <begin position="2639"/>
        <end position="2714"/>
    </location>
</feature>
<accession>A0A067KT76</accession>
<dbReference type="Pfam" id="PF23099">
    <property type="entry name" value="UTP20_C"/>
    <property type="match status" value="1"/>
</dbReference>
<evidence type="ECO:0000313" key="4">
    <source>
        <dbReference type="EMBL" id="KDP39337.1"/>
    </source>
</evidence>
<dbReference type="Pfam" id="PF07539">
    <property type="entry name" value="UTP20_N"/>
    <property type="match status" value="1"/>
</dbReference>
<dbReference type="GO" id="GO:0032040">
    <property type="term" value="C:small-subunit processome"/>
    <property type="evidence" value="ECO:0007669"/>
    <property type="project" value="TreeGrafter"/>
</dbReference>
<dbReference type="InterPro" id="IPR046523">
    <property type="entry name" value="UTP20_dom"/>
</dbReference>
<dbReference type="InterPro" id="IPR057525">
    <property type="entry name" value="UTP20_C"/>
</dbReference>
<evidence type="ECO:0000313" key="5">
    <source>
        <dbReference type="Proteomes" id="UP000027138"/>
    </source>
</evidence>
<proteinExistence type="predicted"/>
<evidence type="ECO:0000259" key="3">
    <source>
        <dbReference type="Pfam" id="PF23099"/>
    </source>
</evidence>
<evidence type="ECO:0000259" key="1">
    <source>
        <dbReference type="Pfam" id="PF07539"/>
    </source>
</evidence>
<keyword evidence="5" id="KW-1185">Reference proteome</keyword>
<organism evidence="4 5">
    <name type="scientific">Jatropha curcas</name>
    <name type="common">Barbados nut</name>
    <dbReference type="NCBI Taxonomy" id="180498"/>
    <lineage>
        <taxon>Eukaryota</taxon>
        <taxon>Viridiplantae</taxon>
        <taxon>Streptophyta</taxon>
        <taxon>Embryophyta</taxon>
        <taxon>Tracheophyta</taxon>
        <taxon>Spermatophyta</taxon>
        <taxon>Magnoliopsida</taxon>
        <taxon>eudicotyledons</taxon>
        <taxon>Gunneridae</taxon>
        <taxon>Pentapetalae</taxon>
        <taxon>rosids</taxon>
        <taxon>fabids</taxon>
        <taxon>Malpighiales</taxon>
        <taxon>Euphorbiaceae</taxon>
        <taxon>Crotonoideae</taxon>
        <taxon>Jatropheae</taxon>
        <taxon>Jatropha</taxon>
    </lineage>
</organism>